<name>A0A843U6K7_COLES</name>
<feature type="compositionally biased region" description="Low complexity" evidence="5">
    <location>
        <begin position="15"/>
        <end position="28"/>
    </location>
</feature>
<dbReference type="GO" id="GO:0003887">
    <property type="term" value="F:DNA-directed DNA polymerase activity"/>
    <property type="evidence" value="ECO:0007669"/>
    <property type="project" value="TreeGrafter"/>
</dbReference>
<dbReference type="PANTHER" id="PTHR17598:SF13">
    <property type="entry name" value="DNA POLYMERASE DELTA SUBUNIT 3"/>
    <property type="match status" value="1"/>
</dbReference>
<feature type="non-terminal residue" evidence="6">
    <location>
        <position position="501"/>
    </location>
</feature>
<feature type="compositionally biased region" description="Polar residues" evidence="5">
    <location>
        <begin position="220"/>
        <end position="249"/>
    </location>
</feature>
<feature type="region of interest" description="Disordered" evidence="5">
    <location>
        <begin position="274"/>
        <end position="293"/>
    </location>
</feature>
<keyword evidence="4" id="KW-0539">Nucleus</keyword>
<accession>A0A843U6K7</accession>
<feature type="compositionally biased region" description="Basic and acidic residues" evidence="5">
    <location>
        <begin position="384"/>
        <end position="402"/>
    </location>
</feature>
<feature type="region of interest" description="Disordered" evidence="5">
    <location>
        <begin position="220"/>
        <end position="260"/>
    </location>
</feature>
<dbReference type="Pfam" id="PF09507">
    <property type="entry name" value="CDC27"/>
    <property type="match status" value="1"/>
</dbReference>
<feature type="region of interest" description="Disordered" evidence="5">
    <location>
        <begin position="307"/>
        <end position="501"/>
    </location>
</feature>
<feature type="compositionally biased region" description="Basic and acidic residues" evidence="5">
    <location>
        <begin position="322"/>
        <end position="335"/>
    </location>
</feature>
<dbReference type="Proteomes" id="UP000652761">
    <property type="component" value="Unassembled WGS sequence"/>
</dbReference>
<gene>
    <name evidence="6" type="ORF">Taro_013464</name>
</gene>
<comment type="subcellular location">
    <subcellularLocation>
        <location evidence="1">Nucleus</location>
    </subcellularLocation>
</comment>
<evidence type="ECO:0000313" key="7">
    <source>
        <dbReference type="Proteomes" id="UP000652761"/>
    </source>
</evidence>
<dbReference type="GO" id="GO:0043625">
    <property type="term" value="C:delta DNA polymerase complex"/>
    <property type="evidence" value="ECO:0007669"/>
    <property type="project" value="InterPro"/>
</dbReference>
<dbReference type="Gene3D" id="3.90.1030.20">
    <property type="entry name" value="DNA polymerase delta, p66 (Cdc27) subunit, wHTH domain"/>
    <property type="match status" value="1"/>
</dbReference>
<dbReference type="OrthoDB" id="514823at2759"/>
<dbReference type="GO" id="GO:0006271">
    <property type="term" value="P:DNA strand elongation involved in DNA replication"/>
    <property type="evidence" value="ECO:0007669"/>
    <property type="project" value="TreeGrafter"/>
</dbReference>
<reference evidence="6" key="1">
    <citation type="submission" date="2017-07" db="EMBL/GenBank/DDBJ databases">
        <title>Taro Niue Genome Assembly and Annotation.</title>
        <authorList>
            <person name="Atibalentja N."/>
            <person name="Keating K."/>
            <person name="Fields C.J."/>
        </authorList>
    </citation>
    <scope>NUCLEOTIDE SEQUENCE</scope>
    <source>
        <strain evidence="6">Niue_2</strain>
        <tissue evidence="6">Leaf</tissue>
    </source>
</reference>
<dbReference type="InterPro" id="IPR019038">
    <property type="entry name" value="POLD3"/>
</dbReference>
<evidence type="ECO:0000256" key="2">
    <source>
        <dbReference type="ARBA" id="ARBA00017589"/>
    </source>
</evidence>
<dbReference type="FunFam" id="3.90.1030.20:FF:000002">
    <property type="entry name" value="DNA polymerase delta subunit"/>
    <property type="match status" value="1"/>
</dbReference>
<keyword evidence="3" id="KW-0235">DNA replication</keyword>
<sequence length="501" mass="54537">LVDPHSPLRGPPVRLPRRNPALTTASAPPSFPPPDRGPAAAAESMAAEGTLDGILGEIQALVADKLQVVSYKWLSRKFSVSSNDAKRLLQEFVMKHGSEFEAIYTLSGWLKKHPGIYNVRLVSGSKLTDAKQDFLDNYSVQVYSVQTCVPKDPAVLWSSEFVQAEELFDQSSTTENCLRDNRFCGVSNSFVKRIVNGKSIASDAPKTKIASGIAVTSKTNGILPSFPTPQQGQTEQPKPKTSVQTSDAVNTDRNDDTAKPNVHAELSKAHEALNSISSDDEGQNISCKESNGGVGRKRRVVFDFSDDEDEENIVSLASPEPPHAESSKKGAELEKSQTNLNFDDQKRVEVKQEKTSASNHTSSSRGEFEESMKNETSGNAITDKAQDLDLEKHTESKKRDQAKNSISTPPKRKKVLKTRIDERGREVTEVVWEGDAAETNKATSKTDTIATDNGSESRLPPADKPAASHAPSNPASKTGNTKTKTAKDSKQANILSFFKKA</sequence>
<proteinExistence type="predicted"/>
<dbReference type="GO" id="GO:0006297">
    <property type="term" value="P:nucleotide-excision repair, DNA gap filling"/>
    <property type="evidence" value="ECO:0007669"/>
    <property type="project" value="TreeGrafter"/>
</dbReference>
<keyword evidence="7" id="KW-1185">Reference proteome</keyword>
<dbReference type="PANTHER" id="PTHR17598">
    <property type="entry name" value="DNA POLYMERASE DELTA SUBUNIT 3"/>
    <property type="match status" value="1"/>
</dbReference>
<feature type="compositionally biased region" description="Basic and acidic residues" evidence="5">
    <location>
        <begin position="418"/>
        <end position="428"/>
    </location>
</feature>
<evidence type="ECO:0000256" key="5">
    <source>
        <dbReference type="SAM" id="MobiDB-lite"/>
    </source>
</evidence>
<dbReference type="InterPro" id="IPR041913">
    <property type="entry name" value="POLD3_sf"/>
</dbReference>
<feature type="compositionally biased region" description="Basic and acidic residues" evidence="5">
    <location>
        <begin position="343"/>
        <end position="354"/>
    </location>
</feature>
<feature type="compositionally biased region" description="Polar residues" evidence="5">
    <location>
        <begin position="355"/>
        <end position="365"/>
    </location>
</feature>
<evidence type="ECO:0000256" key="3">
    <source>
        <dbReference type="ARBA" id="ARBA00022705"/>
    </source>
</evidence>
<evidence type="ECO:0000256" key="1">
    <source>
        <dbReference type="ARBA" id="ARBA00004123"/>
    </source>
</evidence>
<evidence type="ECO:0000256" key="4">
    <source>
        <dbReference type="ARBA" id="ARBA00023242"/>
    </source>
</evidence>
<feature type="region of interest" description="Disordered" evidence="5">
    <location>
        <begin position="1"/>
        <end position="43"/>
    </location>
</feature>
<organism evidence="6 7">
    <name type="scientific">Colocasia esculenta</name>
    <name type="common">Wild taro</name>
    <name type="synonym">Arum esculentum</name>
    <dbReference type="NCBI Taxonomy" id="4460"/>
    <lineage>
        <taxon>Eukaryota</taxon>
        <taxon>Viridiplantae</taxon>
        <taxon>Streptophyta</taxon>
        <taxon>Embryophyta</taxon>
        <taxon>Tracheophyta</taxon>
        <taxon>Spermatophyta</taxon>
        <taxon>Magnoliopsida</taxon>
        <taxon>Liliopsida</taxon>
        <taxon>Araceae</taxon>
        <taxon>Aroideae</taxon>
        <taxon>Colocasieae</taxon>
        <taxon>Colocasia</taxon>
    </lineage>
</organism>
<feature type="compositionally biased region" description="Low complexity" evidence="5">
    <location>
        <begin position="465"/>
        <end position="476"/>
    </location>
</feature>
<feature type="compositionally biased region" description="Polar residues" evidence="5">
    <location>
        <begin position="440"/>
        <end position="456"/>
    </location>
</feature>
<dbReference type="EMBL" id="NMUH01000540">
    <property type="protein sequence ID" value="MQL81002.1"/>
    <property type="molecule type" value="Genomic_DNA"/>
</dbReference>
<evidence type="ECO:0000313" key="6">
    <source>
        <dbReference type="EMBL" id="MQL81002.1"/>
    </source>
</evidence>
<comment type="caution">
    <text evidence="6">The sequence shown here is derived from an EMBL/GenBank/DDBJ whole genome shotgun (WGS) entry which is preliminary data.</text>
</comment>
<dbReference type="AlphaFoldDB" id="A0A843U6K7"/>
<dbReference type="GO" id="GO:1904161">
    <property type="term" value="P:DNA synthesis involved in UV-damage excision repair"/>
    <property type="evidence" value="ECO:0007669"/>
    <property type="project" value="TreeGrafter"/>
</dbReference>
<protein>
    <recommendedName>
        <fullName evidence="2">DNA polymerase delta subunit 3</fullName>
    </recommendedName>
</protein>